<dbReference type="EMBL" id="RBSH01000081">
    <property type="protein sequence ID" value="RMS04258.1"/>
    <property type="molecule type" value="Genomic_DNA"/>
</dbReference>
<sequence length="648" mass="74651">MLIMLKLEFLSGSRKGEVALLHPVSDEVRPRPQIREDDVIKFSATLSYRARPRLVLHEIQMHATSEQQNGDEWTYEWNPGFGEYRYNCFFQNYYGLATLDILLDEEELYIDGYHDKSSISLSGTTVIEYQEIEVLAKAENAHRVDAMIGFLASQDPNLIASVFRVTRLRSGFIHDDGSAEKQYLDRIERNVIQLEQMIGRIISNPLTKIIEKTRLIVPSRQSVVDDKTVAWISDNLNELYETDNPYDSTLEIDGLHYTANKIQETFVDRKTDCYENQVVHGYASQLKFAVKSILSSMQDRKIVVPKETPKGYSSFFTQINKYSAIINRNKIDKCESLDARLSTILARLRKHLPVARHALGIPRLTPKAKINHSYREIFFKMIELLRFGKPDWSATEELLSITSISKLFEYYCLFLVRSKMEKVFGVSGMPLEEARNSDDLAKFQYSWKGLSIDLLYEPHYWTAGHIEATNAFEINSEGWTKSKVGKHKYAANQVDDFAKGKRGNRHTFSRRTPDFVINIKDSEKNKKSIILDAKYTRNEKAFLDYLPDLTMKYIHGIHQKDTGLNNSVALVIINPTSDMKERTRHFHSDTYSIFGEHPVTPALLVSSLDFNNAESEESEFSKCFVRLLEFALAKFKITEIQRALYVVA</sequence>
<evidence type="ECO:0000313" key="2">
    <source>
        <dbReference type="Proteomes" id="UP000272613"/>
    </source>
</evidence>
<proteinExistence type="predicted"/>
<dbReference type="AlphaFoldDB" id="A0AB37QTN8"/>
<dbReference type="Proteomes" id="UP000272613">
    <property type="component" value="Unassembled WGS sequence"/>
</dbReference>
<organism evidence="1 2">
    <name type="scientific">Pseudomonas coronafaciens pv. garcae</name>
    <dbReference type="NCBI Taxonomy" id="251653"/>
    <lineage>
        <taxon>Bacteria</taxon>
        <taxon>Pseudomonadati</taxon>
        <taxon>Pseudomonadota</taxon>
        <taxon>Gammaproteobacteria</taxon>
        <taxon>Pseudomonadales</taxon>
        <taxon>Pseudomonadaceae</taxon>
        <taxon>Pseudomonas</taxon>
        <taxon>Pseudomonas coronafaciens</taxon>
    </lineage>
</organism>
<reference evidence="1 2" key="1">
    <citation type="submission" date="2018-08" db="EMBL/GenBank/DDBJ databases">
        <title>Recombination of ecologically and evolutionarily significant loci maintains genetic cohesion in the Pseudomonas syringae species complex.</title>
        <authorList>
            <person name="Dillon M."/>
            <person name="Thakur S."/>
            <person name="Almeida R.N.D."/>
            <person name="Weir B.S."/>
            <person name="Guttman D.S."/>
        </authorList>
    </citation>
    <scope>NUCLEOTIDE SEQUENCE [LARGE SCALE GENOMIC DNA]</scope>
    <source>
        <strain evidence="1 2">ICMP 5019</strain>
    </source>
</reference>
<evidence type="ECO:0008006" key="3">
    <source>
        <dbReference type="Google" id="ProtNLM"/>
    </source>
</evidence>
<name>A0AB37QTN8_9PSED</name>
<accession>A0AB37QTN8</accession>
<comment type="caution">
    <text evidence="1">The sequence shown here is derived from an EMBL/GenBank/DDBJ whole genome shotgun (WGS) entry which is preliminary data.</text>
</comment>
<evidence type="ECO:0000313" key="1">
    <source>
        <dbReference type="EMBL" id="RMS04258.1"/>
    </source>
</evidence>
<protein>
    <recommendedName>
        <fullName evidence="3">DUF2357 domain-containing protein</fullName>
    </recommendedName>
</protein>
<gene>
    <name evidence="1" type="ORF">ALP74_01654</name>
</gene>